<feature type="transmembrane region" description="Helical" evidence="7">
    <location>
        <begin position="419"/>
        <end position="437"/>
    </location>
</feature>
<dbReference type="InterPro" id="IPR038377">
    <property type="entry name" value="Na/Glc_symporter_sf"/>
</dbReference>
<feature type="transmembrane region" description="Helical" evidence="7">
    <location>
        <begin position="126"/>
        <end position="151"/>
    </location>
</feature>
<evidence type="ECO:0000256" key="1">
    <source>
        <dbReference type="ARBA" id="ARBA00004141"/>
    </source>
</evidence>
<keyword evidence="9" id="KW-1185">Reference proteome</keyword>
<feature type="transmembrane region" description="Helical" evidence="7">
    <location>
        <begin position="157"/>
        <end position="178"/>
    </location>
</feature>
<evidence type="ECO:0000256" key="6">
    <source>
        <dbReference type="RuleBase" id="RU362091"/>
    </source>
</evidence>
<dbReference type="EMBL" id="JAXGFP010000003">
    <property type="protein sequence ID" value="MEG3183732.1"/>
    <property type="molecule type" value="Genomic_DNA"/>
</dbReference>
<evidence type="ECO:0000313" key="8">
    <source>
        <dbReference type="EMBL" id="MEG3183732.1"/>
    </source>
</evidence>
<evidence type="ECO:0000256" key="7">
    <source>
        <dbReference type="SAM" id="Phobius"/>
    </source>
</evidence>
<feature type="transmembrane region" description="Helical" evidence="7">
    <location>
        <begin position="443"/>
        <end position="461"/>
    </location>
</feature>
<feature type="transmembrane region" description="Helical" evidence="7">
    <location>
        <begin position="365"/>
        <end position="384"/>
    </location>
</feature>
<evidence type="ECO:0000256" key="2">
    <source>
        <dbReference type="ARBA" id="ARBA00006434"/>
    </source>
</evidence>
<dbReference type="Proteomes" id="UP001355056">
    <property type="component" value="Unassembled WGS sequence"/>
</dbReference>
<dbReference type="Pfam" id="PF00474">
    <property type="entry name" value="SSF"/>
    <property type="match status" value="1"/>
</dbReference>
<feature type="transmembrane region" description="Helical" evidence="7">
    <location>
        <begin position="42"/>
        <end position="61"/>
    </location>
</feature>
<name>A0ABU7YXS2_9GAMM</name>
<dbReference type="PROSITE" id="PS50283">
    <property type="entry name" value="NA_SOLUT_SYMP_3"/>
    <property type="match status" value="1"/>
</dbReference>
<feature type="transmembrane region" description="Helical" evidence="7">
    <location>
        <begin position="272"/>
        <end position="296"/>
    </location>
</feature>
<dbReference type="NCBIfam" id="NF007790">
    <property type="entry name" value="PRK10484.1"/>
    <property type="match status" value="1"/>
</dbReference>
<feature type="transmembrane region" description="Helical" evidence="7">
    <location>
        <begin position="12"/>
        <end position="30"/>
    </location>
</feature>
<dbReference type="InterPro" id="IPR001734">
    <property type="entry name" value="Na/solute_symporter"/>
</dbReference>
<evidence type="ECO:0000256" key="3">
    <source>
        <dbReference type="ARBA" id="ARBA00022692"/>
    </source>
</evidence>
<protein>
    <submittedName>
        <fullName evidence="8">Solute:sodium symporter family transporter</fullName>
    </submittedName>
</protein>
<evidence type="ECO:0000256" key="4">
    <source>
        <dbReference type="ARBA" id="ARBA00022989"/>
    </source>
</evidence>
<sequence length="478" mass="51747">MLNGLDGDVVQVSVFVALTALVALLTWWRCRREVRSSNASRDYFLAGGTLAWPFIAGSLLLTNISAEQIVGMNGAQMMLVAWWEFGAAAGLLVLAHVLVPMYYKYNCTTTTELLEKRLGDPALRRVVSVLFLLGYMFILLPVVLYTGAVFMKSMFGLQMPVLLIAALFAIGGLAYAAFGGLRAIAISDTYNGLGLLVMGLLVTLFAMIAVDWDLSGIPAERWTLIGDSDSDIPWHTLLTGMVFIHIFYWGTNMVIAQRAMAAKSIREAQQGIYAAAAFKLLTPLVVIVPGVIAYKLYGDVGDVAYGRLVGDVLPPWLSGAFAAVITGAVLSSFNSCLNSASALYTCDIHLAKVNPDADVKRIGQWVAVVFALVSVAMVPLYQHAQSIIATLQQLNGLYSMPVLAAFVVAVVFKRIDSRAVRSGLVFGAALYAVFTFVWTPLHYIHLMFVTLVLTVLVTLGLSRVLEGRSSVAVVEDRA</sequence>
<dbReference type="Gene3D" id="1.20.1730.10">
    <property type="entry name" value="Sodium/glucose cotransporter"/>
    <property type="match status" value="1"/>
</dbReference>
<keyword evidence="3 7" id="KW-0812">Transmembrane</keyword>
<accession>A0ABU7YXS2</accession>
<evidence type="ECO:0000313" key="9">
    <source>
        <dbReference type="Proteomes" id="UP001355056"/>
    </source>
</evidence>
<feature type="transmembrane region" description="Helical" evidence="7">
    <location>
        <begin position="396"/>
        <end position="412"/>
    </location>
</feature>
<feature type="transmembrane region" description="Helical" evidence="7">
    <location>
        <begin position="190"/>
        <end position="212"/>
    </location>
</feature>
<comment type="caution">
    <text evidence="8">The sequence shown here is derived from an EMBL/GenBank/DDBJ whole genome shotgun (WGS) entry which is preliminary data.</text>
</comment>
<dbReference type="NCBIfam" id="TIGR00813">
    <property type="entry name" value="sss"/>
    <property type="match status" value="1"/>
</dbReference>
<comment type="similarity">
    <text evidence="2 6">Belongs to the sodium:solute symporter (SSF) (TC 2.A.21) family.</text>
</comment>
<comment type="subcellular location">
    <subcellularLocation>
        <location evidence="1">Membrane</location>
        <topology evidence="1">Multi-pass membrane protein</topology>
    </subcellularLocation>
</comment>
<feature type="transmembrane region" description="Helical" evidence="7">
    <location>
        <begin position="316"/>
        <end position="344"/>
    </location>
</feature>
<gene>
    <name evidence="8" type="ORF">SNE34_06895</name>
</gene>
<keyword evidence="5 7" id="KW-0472">Membrane</keyword>
<feature type="transmembrane region" description="Helical" evidence="7">
    <location>
        <begin position="232"/>
        <end position="251"/>
    </location>
</feature>
<dbReference type="PANTHER" id="PTHR11819">
    <property type="entry name" value="SOLUTE CARRIER FAMILY 5"/>
    <property type="match status" value="1"/>
</dbReference>
<dbReference type="CDD" id="cd10328">
    <property type="entry name" value="SLC5sbd_YidK"/>
    <property type="match status" value="1"/>
</dbReference>
<keyword evidence="4 7" id="KW-1133">Transmembrane helix</keyword>
<proteinExistence type="inferred from homology"/>
<reference evidence="8 9" key="1">
    <citation type="journal article" date="2016" name="Int. J. Syst. Evol. Microbiol.">
        <title>Lysobacter erysipheiresistens sp. nov., an antagonist of powdery mildew, isolated from tobacco-cultivated soil.</title>
        <authorList>
            <person name="Xie B."/>
            <person name="Li T."/>
            <person name="Lin X."/>
            <person name="Wang C.J."/>
            <person name="Chen Y.J."/>
            <person name="Liu W.J."/>
            <person name="Zhao Z.W."/>
        </authorList>
    </citation>
    <scope>NUCLEOTIDE SEQUENCE [LARGE SCALE GENOMIC DNA]</scope>
    <source>
        <strain evidence="8 9">RS-LYSO-3</strain>
    </source>
</reference>
<organism evidence="8 9">
    <name type="scientific">Novilysobacter erysipheiresistens</name>
    <dbReference type="NCBI Taxonomy" id="1749332"/>
    <lineage>
        <taxon>Bacteria</taxon>
        <taxon>Pseudomonadati</taxon>
        <taxon>Pseudomonadota</taxon>
        <taxon>Gammaproteobacteria</taxon>
        <taxon>Lysobacterales</taxon>
        <taxon>Lysobacteraceae</taxon>
        <taxon>Novilysobacter</taxon>
    </lineage>
</organism>
<feature type="transmembrane region" description="Helical" evidence="7">
    <location>
        <begin position="81"/>
        <end position="105"/>
    </location>
</feature>
<dbReference type="RefSeq" id="WP_332616009.1">
    <property type="nucleotide sequence ID" value="NZ_JAXGFP010000003.1"/>
</dbReference>
<dbReference type="PANTHER" id="PTHR11819:SF195">
    <property type="entry name" value="SODIUM_GLUCOSE COTRANSPORTER 4"/>
    <property type="match status" value="1"/>
</dbReference>
<evidence type="ECO:0000256" key="5">
    <source>
        <dbReference type="ARBA" id="ARBA00023136"/>
    </source>
</evidence>